<evidence type="ECO:0000256" key="1">
    <source>
        <dbReference type="SAM" id="MobiDB-lite"/>
    </source>
</evidence>
<name>A0A2C5ZCM8_9HYPO</name>
<feature type="compositionally biased region" description="Basic and acidic residues" evidence="1">
    <location>
        <begin position="57"/>
        <end position="72"/>
    </location>
</feature>
<feature type="region of interest" description="Disordered" evidence="1">
    <location>
        <begin position="29"/>
        <end position="194"/>
    </location>
</feature>
<keyword evidence="4" id="KW-1185">Reference proteome</keyword>
<dbReference type="EMBL" id="NJES01000141">
    <property type="protein sequence ID" value="PHH76931.1"/>
    <property type="molecule type" value="Genomic_DNA"/>
</dbReference>
<evidence type="ECO:0000313" key="3">
    <source>
        <dbReference type="EMBL" id="PHH76931.1"/>
    </source>
</evidence>
<dbReference type="AlphaFoldDB" id="A0A2C5ZCM8"/>
<evidence type="ECO:0000313" key="4">
    <source>
        <dbReference type="Proteomes" id="UP000226431"/>
    </source>
</evidence>
<feature type="compositionally biased region" description="Polar residues" evidence="1">
    <location>
        <begin position="174"/>
        <end position="185"/>
    </location>
</feature>
<organism evidence="3 4">
    <name type="scientific">Ophiocordyceps camponoti-rufipedis</name>
    <dbReference type="NCBI Taxonomy" id="2004952"/>
    <lineage>
        <taxon>Eukaryota</taxon>
        <taxon>Fungi</taxon>
        <taxon>Dikarya</taxon>
        <taxon>Ascomycota</taxon>
        <taxon>Pezizomycotina</taxon>
        <taxon>Sordariomycetes</taxon>
        <taxon>Hypocreomycetidae</taxon>
        <taxon>Hypocreales</taxon>
        <taxon>Ophiocordycipitaceae</taxon>
        <taxon>Ophiocordyceps</taxon>
    </lineage>
</organism>
<reference evidence="3 4" key="1">
    <citation type="submission" date="2017-06" db="EMBL/GenBank/DDBJ databases">
        <title>Ant-infecting Ophiocordyceps genomes reveal a high diversity of potential behavioral manipulation genes and a possible major role for enterotoxins.</title>
        <authorList>
            <person name="De Bekker C."/>
            <person name="Evans H.C."/>
            <person name="Brachmann A."/>
            <person name="Hughes D.P."/>
        </authorList>
    </citation>
    <scope>NUCLEOTIDE SEQUENCE [LARGE SCALE GENOMIC DNA]</scope>
    <source>
        <strain evidence="3 4">Map16</strain>
    </source>
</reference>
<comment type="caution">
    <text evidence="3">The sequence shown here is derived from an EMBL/GenBank/DDBJ whole genome shotgun (WGS) entry which is preliminary data.</text>
</comment>
<keyword evidence="2" id="KW-0732">Signal</keyword>
<feature type="compositionally biased region" description="Low complexity" evidence="1">
    <location>
        <begin position="76"/>
        <end position="93"/>
    </location>
</feature>
<dbReference type="Proteomes" id="UP000226431">
    <property type="component" value="Unassembled WGS sequence"/>
</dbReference>
<feature type="chain" id="PRO_5012474173" evidence="2">
    <location>
        <begin position="19"/>
        <end position="194"/>
    </location>
</feature>
<feature type="compositionally biased region" description="Polar residues" evidence="1">
    <location>
        <begin position="106"/>
        <end position="130"/>
    </location>
</feature>
<protein>
    <submittedName>
        <fullName evidence="3">Uncharacterized protein</fullName>
    </submittedName>
</protein>
<proteinExistence type="predicted"/>
<feature type="signal peptide" evidence="2">
    <location>
        <begin position="1"/>
        <end position="18"/>
    </location>
</feature>
<accession>A0A2C5ZCM8</accession>
<gene>
    <name evidence="3" type="ORF">CDD80_1105</name>
</gene>
<sequence>MLTLLILFLAVGSPLASAGIFDSIQSPARGRSISRGFQPNHGGWGSRESLLIPNGRVDTRRSRPRQRLDPRHNRWSPSSSSSSDSGYSSPARSYVNQAYQHDDNPASRNRNAGSSPRQPASSSAGPSSNRPGPPRANPVNINLASGYRDHNHAPLRRPAGIDGPSRGPSWDQPRPSTSSVTWSTRSPDDRPPRS</sequence>
<evidence type="ECO:0000256" key="2">
    <source>
        <dbReference type="SAM" id="SignalP"/>
    </source>
</evidence>